<dbReference type="CDD" id="cd06225">
    <property type="entry name" value="HAMP"/>
    <property type="match status" value="1"/>
</dbReference>
<dbReference type="SMART" id="SM00304">
    <property type="entry name" value="HAMP"/>
    <property type="match status" value="1"/>
</dbReference>
<dbReference type="PROSITE" id="PS50109">
    <property type="entry name" value="HIS_KIN"/>
    <property type="match status" value="1"/>
</dbReference>
<evidence type="ECO:0000259" key="12">
    <source>
        <dbReference type="PROSITE" id="PS50109"/>
    </source>
</evidence>
<keyword evidence="8 11" id="KW-1133">Transmembrane helix</keyword>
<accession>A0A5K7SDQ8</accession>
<evidence type="ECO:0000256" key="1">
    <source>
        <dbReference type="ARBA" id="ARBA00000085"/>
    </source>
</evidence>
<evidence type="ECO:0000313" key="14">
    <source>
        <dbReference type="EMBL" id="BBE19577.1"/>
    </source>
</evidence>
<proteinExistence type="predicted"/>
<reference evidence="14" key="1">
    <citation type="journal article" date="2020" name="Int. J. Syst. Evol. Microbiol.">
        <title>Aquipluma nitroreducens gen. nov. sp. nov., a novel facultatively anaerobic bacterium isolated from a freshwater lake.</title>
        <authorList>
            <person name="Watanabe M."/>
            <person name="Kojima H."/>
            <person name="Fukui M."/>
        </authorList>
    </citation>
    <scope>NUCLEOTIDE SEQUENCE</scope>
    <source>
        <strain evidence="14">MeG22</strain>
    </source>
</reference>
<keyword evidence="7 14" id="KW-0418">Kinase</keyword>
<dbReference type="PANTHER" id="PTHR45436">
    <property type="entry name" value="SENSOR HISTIDINE KINASE YKOH"/>
    <property type="match status" value="1"/>
</dbReference>
<dbReference type="InterPro" id="IPR003661">
    <property type="entry name" value="HisK_dim/P_dom"/>
</dbReference>
<comment type="catalytic activity">
    <reaction evidence="1">
        <text>ATP + protein L-histidine = ADP + protein N-phospho-L-histidine.</text>
        <dbReference type="EC" id="2.7.13.3"/>
    </reaction>
</comment>
<dbReference type="RefSeq" id="WP_318347808.1">
    <property type="nucleotide sequence ID" value="NZ_AP018694.1"/>
</dbReference>
<dbReference type="Gene3D" id="1.10.287.130">
    <property type="match status" value="1"/>
</dbReference>
<evidence type="ECO:0000256" key="8">
    <source>
        <dbReference type="ARBA" id="ARBA00022989"/>
    </source>
</evidence>
<evidence type="ECO:0000256" key="9">
    <source>
        <dbReference type="ARBA" id="ARBA00023012"/>
    </source>
</evidence>
<dbReference type="SMART" id="SM00387">
    <property type="entry name" value="HATPase_c"/>
    <property type="match status" value="1"/>
</dbReference>
<organism evidence="14 15">
    <name type="scientific">Aquipluma nitroreducens</name>
    <dbReference type="NCBI Taxonomy" id="2010828"/>
    <lineage>
        <taxon>Bacteria</taxon>
        <taxon>Pseudomonadati</taxon>
        <taxon>Bacteroidota</taxon>
        <taxon>Bacteroidia</taxon>
        <taxon>Marinilabiliales</taxon>
        <taxon>Prolixibacteraceae</taxon>
        <taxon>Aquipluma</taxon>
    </lineage>
</organism>
<dbReference type="Proteomes" id="UP001193389">
    <property type="component" value="Chromosome"/>
</dbReference>
<dbReference type="Pfam" id="PF00672">
    <property type="entry name" value="HAMP"/>
    <property type="match status" value="1"/>
</dbReference>
<dbReference type="InterPro" id="IPR004358">
    <property type="entry name" value="Sig_transdc_His_kin-like_C"/>
</dbReference>
<dbReference type="GO" id="GO:0000155">
    <property type="term" value="F:phosphorelay sensor kinase activity"/>
    <property type="evidence" value="ECO:0007669"/>
    <property type="project" value="InterPro"/>
</dbReference>
<evidence type="ECO:0000256" key="10">
    <source>
        <dbReference type="ARBA" id="ARBA00023136"/>
    </source>
</evidence>
<feature type="domain" description="Histidine kinase" evidence="12">
    <location>
        <begin position="236"/>
        <end position="450"/>
    </location>
</feature>
<evidence type="ECO:0000256" key="7">
    <source>
        <dbReference type="ARBA" id="ARBA00022777"/>
    </source>
</evidence>
<dbReference type="SUPFAM" id="SSF47384">
    <property type="entry name" value="Homodimeric domain of signal transducing histidine kinase"/>
    <property type="match status" value="1"/>
</dbReference>
<evidence type="ECO:0000259" key="13">
    <source>
        <dbReference type="PROSITE" id="PS50885"/>
    </source>
</evidence>
<keyword evidence="5" id="KW-0808">Transferase</keyword>
<feature type="transmembrane region" description="Helical" evidence="11">
    <location>
        <begin position="6"/>
        <end position="29"/>
    </location>
</feature>
<dbReference type="GO" id="GO:0005886">
    <property type="term" value="C:plasma membrane"/>
    <property type="evidence" value="ECO:0007669"/>
    <property type="project" value="TreeGrafter"/>
</dbReference>
<dbReference type="Gene3D" id="3.30.565.10">
    <property type="entry name" value="Histidine kinase-like ATPase, C-terminal domain"/>
    <property type="match status" value="1"/>
</dbReference>
<evidence type="ECO:0000256" key="11">
    <source>
        <dbReference type="SAM" id="Phobius"/>
    </source>
</evidence>
<evidence type="ECO:0000313" key="15">
    <source>
        <dbReference type="Proteomes" id="UP001193389"/>
    </source>
</evidence>
<evidence type="ECO:0000256" key="4">
    <source>
        <dbReference type="ARBA" id="ARBA00022553"/>
    </source>
</evidence>
<dbReference type="PRINTS" id="PR00344">
    <property type="entry name" value="BCTRLSENSOR"/>
</dbReference>
<keyword evidence="6 11" id="KW-0812">Transmembrane</keyword>
<dbReference type="PROSITE" id="PS50885">
    <property type="entry name" value="HAMP"/>
    <property type="match status" value="1"/>
</dbReference>
<feature type="domain" description="HAMP" evidence="13">
    <location>
        <begin position="175"/>
        <end position="228"/>
    </location>
</feature>
<keyword evidence="9" id="KW-0902">Two-component regulatory system</keyword>
<keyword evidence="4" id="KW-0597">Phosphoprotein</keyword>
<dbReference type="Pfam" id="PF00512">
    <property type="entry name" value="HisKA"/>
    <property type="match status" value="1"/>
</dbReference>
<evidence type="ECO:0000256" key="2">
    <source>
        <dbReference type="ARBA" id="ARBA00004370"/>
    </source>
</evidence>
<dbReference type="KEGG" id="anf:AQPE_3763"/>
<keyword evidence="15" id="KW-1185">Reference proteome</keyword>
<dbReference type="AlphaFoldDB" id="A0A5K7SDQ8"/>
<dbReference type="InterPro" id="IPR036890">
    <property type="entry name" value="HATPase_C_sf"/>
</dbReference>
<dbReference type="CDD" id="cd00082">
    <property type="entry name" value="HisKA"/>
    <property type="match status" value="1"/>
</dbReference>
<dbReference type="Pfam" id="PF02518">
    <property type="entry name" value="HATPase_c"/>
    <property type="match status" value="1"/>
</dbReference>
<evidence type="ECO:0000256" key="5">
    <source>
        <dbReference type="ARBA" id="ARBA00022679"/>
    </source>
</evidence>
<gene>
    <name evidence="14" type="ORF">AQPE_3763</name>
</gene>
<dbReference type="SUPFAM" id="SSF55874">
    <property type="entry name" value="ATPase domain of HSP90 chaperone/DNA topoisomerase II/histidine kinase"/>
    <property type="match status" value="1"/>
</dbReference>
<name>A0A5K7SDQ8_9BACT</name>
<dbReference type="Gene3D" id="6.10.340.10">
    <property type="match status" value="1"/>
</dbReference>
<protein>
    <recommendedName>
        <fullName evidence="3">histidine kinase</fullName>
        <ecNumber evidence="3">2.7.13.3</ecNumber>
    </recommendedName>
</protein>
<evidence type="ECO:0000256" key="3">
    <source>
        <dbReference type="ARBA" id="ARBA00012438"/>
    </source>
</evidence>
<dbReference type="InterPro" id="IPR050428">
    <property type="entry name" value="TCS_sensor_his_kinase"/>
</dbReference>
<dbReference type="SMART" id="SM00388">
    <property type="entry name" value="HisKA"/>
    <property type="match status" value="1"/>
</dbReference>
<evidence type="ECO:0000256" key="6">
    <source>
        <dbReference type="ARBA" id="ARBA00022692"/>
    </source>
</evidence>
<dbReference type="EMBL" id="AP018694">
    <property type="protein sequence ID" value="BBE19577.1"/>
    <property type="molecule type" value="Genomic_DNA"/>
</dbReference>
<dbReference type="InterPro" id="IPR003594">
    <property type="entry name" value="HATPase_dom"/>
</dbReference>
<dbReference type="EC" id="2.7.13.3" evidence="3"/>
<feature type="transmembrane region" description="Helical" evidence="11">
    <location>
        <begin position="154"/>
        <end position="173"/>
    </location>
</feature>
<comment type="subcellular location">
    <subcellularLocation>
        <location evidence="2">Membrane</location>
    </subcellularLocation>
</comment>
<dbReference type="InterPro" id="IPR003660">
    <property type="entry name" value="HAMP_dom"/>
</dbReference>
<keyword evidence="10 11" id="KW-0472">Membrane</keyword>
<dbReference type="InterPro" id="IPR036097">
    <property type="entry name" value="HisK_dim/P_sf"/>
</dbReference>
<dbReference type="PANTHER" id="PTHR45436:SF5">
    <property type="entry name" value="SENSOR HISTIDINE KINASE TRCS"/>
    <property type="match status" value="1"/>
</dbReference>
<dbReference type="SUPFAM" id="SSF158472">
    <property type="entry name" value="HAMP domain-like"/>
    <property type="match status" value="1"/>
</dbReference>
<sequence>MNIITRLSLQFTSIVFGILIFFSVLVYYFSFTSQRSKFRDNLLEKAQNTAILSINIQEIDSTLLKKIHQTTRSLEKEEIAITNESNKLLYSNKTELLSPDKIISHTYNSKIAYFSIGNKDGVSYKHEANNQSYHVFVLAHDRYRAENVHELKTILLWSILISVILSVTAAYFFSKSAIKPISNIITKVKEINSSRLSDRLDEGKRQDEIEQLAITFNRMLSDLEKAFKSQDEFVSNASHELRTPLAIMIAESDYILSRTRNTEEYTNHISGLVEDLRKMNTLINSLLELAHLSGHENIQMTDLRIDELIFNAIQSTKSKYPGRKIMPKIEYSDNENDLIIYGNQGLLDIALKNLFENACKFSSGDVEVKIAMIEEAISVLISDHGVGIPEDQIGNIFNAFNRSTNVKYIGGFGIGLSIVARIMKLHAVEIKVHSTINQGTQFELLFGKQTIKNIEA</sequence>
<dbReference type="InterPro" id="IPR005467">
    <property type="entry name" value="His_kinase_dom"/>
</dbReference>